<dbReference type="GO" id="GO:0046872">
    <property type="term" value="F:metal ion binding"/>
    <property type="evidence" value="ECO:0007669"/>
    <property type="project" value="UniProtKB-KW"/>
</dbReference>
<evidence type="ECO:0000256" key="13">
    <source>
        <dbReference type="ARBA" id="ARBA00023125"/>
    </source>
</evidence>
<keyword evidence="10" id="KW-0255">Endonuclease</keyword>
<dbReference type="KEGG" id="vg:80536453"/>
<dbReference type="Pfam" id="PF00799">
    <property type="entry name" value="Gemini_AL1"/>
    <property type="match status" value="1"/>
</dbReference>
<evidence type="ECO:0000313" key="16">
    <source>
        <dbReference type="Proteomes" id="UP000676940"/>
    </source>
</evidence>
<evidence type="ECO:0000256" key="8">
    <source>
        <dbReference type="ARBA" id="ARBA00022723"/>
    </source>
</evidence>
<keyword evidence="12" id="KW-0190">Covalent protein-DNA linkage</keyword>
<feature type="domain" description="CRESS-DNA virus Rep endonuclease" evidence="14">
    <location>
        <begin position="4"/>
        <end position="103"/>
    </location>
</feature>
<evidence type="ECO:0000256" key="12">
    <source>
        <dbReference type="ARBA" id="ARBA00023124"/>
    </source>
</evidence>
<dbReference type="SUPFAM" id="SSF52540">
    <property type="entry name" value="P-loop containing nucleoside triphosphate hydrolases"/>
    <property type="match status" value="1"/>
</dbReference>
<evidence type="ECO:0000256" key="10">
    <source>
        <dbReference type="ARBA" id="ARBA00022759"/>
    </source>
</evidence>
<dbReference type="GO" id="GO:0005198">
    <property type="term" value="F:structural molecule activity"/>
    <property type="evidence" value="ECO:0007669"/>
    <property type="project" value="InterPro"/>
</dbReference>
<dbReference type="InterPro" id="IPR027417">
    <property type="entry name" value="P-loop_NTPase"/>
</dbReference>
<dbReference type="InterPro" id="IPR001301">
    <property type="entry name" value="Gemini_AL1_CLV"/>
</dbReference>
<evidence type="ECO:0000256" key="7">
    <source>
        <dbReference type="ARBA" id="ARBA00022722"/>
    </source>
</evidence>
<protein>
    <recommendedName>
        <fullName evidence="2">Replication-associated protein</fullName>
    </recommendedName>
</protein>
<keyword evidence="13" id="KW-0238">DNA-binding</keyword>
<evidence type="ECO:0000256" key="1">
    <source>
        <dbReference type="ARBA" id="ARBA00004147"/>
    </source>
</evidence>
<dbReference type="SUPFAM" id="SSF55464">
    <property type="entry name" value="Origin of replication-binding domain, RBD-like"/>
    <property type="match status" value="1"/>
</dbReference>
<dbReference type="GO" id="GO:0000166">
    <property type="term" value="F:nucleotide binding"/>
    <property type="evidence" value="ECO:0007669"/>
    <property type="project" value="UniProtKB-KW"/>
</dbReference>
<name>A0A5P8PNL1_9VIRU</name>
<keyword evidence="16" id="KW-1185">Reference proteome</keyword>
<keyword evidence="3" id="KW-1048">Host nucleus</keyword>
<keyword evidence="9" id="KW-0547">Nucleotide-binding</keyword>
<proteinExistence type="predicted"/>
<dbReference type="Pfam" id="PF08283">
    <property type="entry name" value="Gemini_AL1_M"/>
    <property type="match status" value="1"/>
</dbReference>
<keyword evidence="8" id="KW-0479">Metal-binding</keyword>
<evidence type="ECO:0000256" key="4">
    <source>
        <dbReference type="ARBA" id="ARBA00022679"/>
    </source>
</evidence>
<keyword evidence="6" id="KW-0235">DNA replication</keyword>
<evidence type="ECO:0000256" key="3">
    <source>
        <dbReference type="ARBA" id="ARBA00022562"/>
    </source>
</evidence>
<evidence type="ECO:0000256" key="9">
    <source>
        <dbReference type="ARBA" id="ARBA00022741"/>
    </source>
</evidence>
<dbReference type="GeneID" id="80536453"/>
<organism evidence="15 16">
    <name type="scientific">Plant associated genomovirus 26</name>
    <dbReference type="NCBI Taxonomy" id="2604907"/>
    <lineage>
        <taxon>Viruses</taxon>
        <taxon>Monodnaviria</taxon>
        <taxon>Shotokuvirae</taxon>
        <taxon>Cressdnaviricota</taxon>
        <taxon>Repensiviricetes</taxon>
        <taxon>Geplafuvirales</taxon>
        <taxon>Genomoviridae</taxon>
        <taxon>Gemygorvirus</taxon>
        <taxon>Gemygorvirus opunt1</taxon>
    </lineage>
</organism>
<accession>A0A5P8PNL1</accession>
<evidence type="ECO:0000256" key="6">
    <source>
        <dbReference type="ARBA" id="ARBA00022705"/>
    </source>
</evidence>
<dbReference type="EMBL" id="MK947373">
    <property type="protein sequence ID" value="QFR58255.1"/>
    <property type="molecule type" value="Genomic_DNA"/>
</dbReference>
<dbReference type="Proteomes" id="UP000676940">
    <property type="component" value="Segment"/>
</dbReference>
<evidence type="ECO:0000259" key="14">
    <source>
        <dbReference type="PROSITE" id="PS52020"/>
    </source>
</evidence>
<dbReference type="Gene3D" id="3.40.50.300">
    <property type="entry name" value="P-loop containing nucleotide triphosphate hydrolases"/>
    <property type="match status" value="1"/>
</dbReference>
<keyword evidence="5" id="KW-0548">Nucleotidyltransferase</keyword>
<evidence type="ECO:0000313" key="15">
    <source>
        <dbReference type="EMBL" id="QFR58255.1"/>
    </source>
</evidence>
<comment type="subcellular location">
    <subcellularLocation>
        <location evidence="1">Host nucleus</location>
    </subcellularLocation>
</comment>
<sequence>MPFRCQSRYVLLTYSQCGDLDPFAVVALLSSLGAECIVGREEHADEGIHLHAFVDFGKRPDIRNERFADVEGRHPNVQPFGRTPEKGYDYAIKDGDVVAGGLARPDGVQVSETSTVWSRICLAESPGEFWELVRELAPRALLTNFTSLRAYAEWNFRPERSPYSTPAGVSFDLSGVPELDEWVHTNLSGTRIGKAKSLILYGPTRLGKTLWARSLGNHAYFGGLFNMSEAEVDDVDYAVFDDMQGGFDFFHGYKFWLGAQAEFTITDKYKGKKHIKWGKPSIWLCNNNPAGEKVDWDWIEGNCVIVSVWDPIFRANTD</sequence>
<keyword evidence="11" id="KW-0378">Hydrolase</keyword>
<dbReference type="Gene3D" id="3.40.1310.20">
    <property type="match status" value="1"/>
</dbReference>
<dbReference type="RefSeq" id="YP_010798305.1">
    <property type="nucleotide sequence ID" value="NC_076407.1"/>
</dbReference>
<keyword evidence="7" id="KW-0540">Nuclease</keyword>
<evidence type="ECO:0000256" key="2">
    <source>
        <dbReference type="ARBA" id="ARBA00014531"/>
    </source>
</evidence>
<keyword evidence="4" id="KW-0808">Transferase</keyword>
<dbReference type="InterPro" id="IPR022692">
    <property type="entry name" value="Gemini_AL1_REP_central"/>
</dbReference>
<dbReference type="GO" id="GO:0016888">
    <property type="term" value="F:DNA endonuclease activity, producing 5'-phosphomonoesters"/>
    <property type="evidence" value="ECO:0007669"/>
    <property type="project" value="InterPro"/>
</dbReference>
<evidence type="ECO:0000256" key="5">
    <source>
        <dbReference type="ARBA" id="ARBA00022695"/>
    </source>
</evidence>
<dbReference type="GO" id="GO:0006260">
    <property type="term" value="P:DNA replication"/>
    <property type="evidence" value="ECO:0007669"/>
    <property type="project" value="UniProtKB-KW"/>
</dbReference>
<evidence type="ECO:0000256" key="11">
    <source>
        <dbReference type="ARBA" id="ARBA00022801"/>
    </source>
</evidence>
<dbReference type="GO" id="GO:0016779">
    <property type="term" value="F:nucleotidyltransferase activity"/>
    <property type="evidence" value="ECO:0007669"/>
    <property type="project" value="UniProtKB-KW"/>
</dbReference>
<dbReference type="GO" id="GO:0003677">
    <property type="term" value="F:DNA binding"/>
    <property type="evidence" value="ECO:0007669"/>
    <property type="project" value="UniProtKB-KW"/>
</dbReference>
<dbReference type="PRINTS" id="PR00228">
    <property type="entry name" value="GEMCOATCLVL1"/>
</dbReference>
<dbReference type="GO" id="GO:0042025">
    <property type="term" value="C:host cell nucleus"/>
    <property type="evidence" value="ECO:0007669"/>
    <property type="project" value="UniProtKB-SubCell"/>
</dbReference>
<dbReference type="PROSITE" id="PS52020">
    <property type="entry name" value="CRESS_DNA_REP"/>
    <property type="match status" value="1"/>
</dbReference>
<dbReference type="InterPro" id="IPR049912">
    <property type="entry name" value="CRESS_DNA_REP"/>
</dbReference>
<gene>
    <name evidence="15" type="primary">rep</name>
</gene>
<reference evidence="15" key="1">
    <citation type="submission" date="2019-05" db="EMBL/GenBank/DDBJ databases">
        <title>Genomovirus associated with cacti.</title>
        <authorList>
            <person name="Fontenele R.S."/>
            <person name="Majure L.C."/>
            <person name="Roumagnac P."/>
            <person name="Wojciechowski M."/>
            <person name="Varsani A."/>
        </authorList>
    </citation>
    <scope>NUCLEOTIDE SEQUENCE</scope>
    <source>
        <strain evidence="15">EU1_SP968</strain>
    </source>
</reference>